<accession>A0A5J4YXH0</accession>
<evidence type="ECO:0000256" key="1">
    <source>
        <dbReference type="SAM" id="MobiDB-lite"/>
    </source>
</evidence>
<keyword evidence="3" id="KW-1185">Reference proteome</keyword>
<comment type="caution">
    <text evidence="2">The sequence shown here is derived from an EMBL/GenBank/DDBJ whole genome shotgun (WGS) entry which is preliminary data.</text>
</comment>
<protein>
    <submittedName>
        <fullName evidence="2">Uncharacterized protein</fullName>
    </submittedName>
</protein>
<feature type="region of interest" description="Disordered" evidence="1">
    <location>
        <begin position="88"/>
        <end position="152"/>
    </location>
</feature>
<feature type="compositionally biased region" description="Polar residues" evidence="1">
    <location>
        <begin position="110"/>
        <end position="119"/>
    </location>
</feature>
<gene>
    <name evidence="2" type="ORF">FVE85_3398</name>
</gene>
<organism evidence="2 3">
    <name type="scientific">Porphyridium purpureum</name>
    <name type="common">Red alga</name>
    <name type="synonym">Porphyridium cruentum</name>
    <dbReference type="NCBI Taxonomy" id="35688"/>
    <lineage>
        <taxon>Eukaryota</taxon>
        <taxon>Rhodophyta</taxon>
        <taxon>Bangiophyceae</taxon>
        <taxon>Porphyridiales</taxon>
        <taxon>Porphyridiaceae</taxon>
        <taxon>Porphyridium</taxon>
    </lineage>
</organism>
<dbReference type="Proteomes" id="UP000324585">
    <property type="component" value="Unassembled WGS sequence"/>
</dbReference>
<evidence type="ECO:0000313" key="3">
    <source>
        <dbReference type="Proteomes" id="UP000324585"/>
    </source>
</evidence>
<name>A0A5J4YXH0_PORPP</name>
<sequence>MTKCKQTRMYEYDTCIRARLCTAAMAASLVLALVLMLEPAAVGALVPLPEINITNGGPTLGDLDLNGQAQLGNVNVTQANDVNASSLPTFGDIREPLDSTPKPITGLSDALNNASQPISESDGVPSALETPTPLKVDDPKLPEGESVTPFNTSLFV</sequence>
<dbReference type="EMBL" id="VRMN01000004">
    <property type="protein sequence ID" value="KAA8495157.1"/>
    <property type="molecule type" value="Genomic_DNA"/>
</dbReference>
<evidence type="ECO:0000313" key="2">
    <source>
        <dbReference type="EMBL" id="KAA8495157.1"/>
    </source>
</evidence>
<proteinExistence type="predicted"/>
<dbReference type="AlphaFoldDB" id="A0A5J4YXH0"/>
<reference evidence="3" key="1">
    <citation type="journal article" date="2019" name="Nat. Commun.">
        <title>Expansion of phycobilisome linker gene families in mesophilic red algae.</title>
        <authorList>
            <person name="Lee J."/>
            <person name="Kim D."/>
            <person name="Bhattacharya D."/>
            <person name="Yoon H.S."/>
        </authorList>
    </citation>
    <scope>NUCLEOTIDE SEQUENCE [LARGE SCALE GENOMIC DNA]</scope>
    <source>
        <strain evidence="3">CCMP 1328</strain>
    </source>
</reference>